<feature type="signal peptide" evidence="1">
    <location>
        <begin position="1"/>
        <end position="24"/>
    </location>
</feature>
<feature type="chain" id="PRO_5046067299" evidence="1">
    <location>
        <begin position="25"/>
        <end position="130"/>
    </location>
</feature>
<dbReference type="PROSITE" id="PS51257">
    <property type="entry name" value="PROKAR_LIPOPROTEIN"/>
    <property type="match status" value="1"/>
</dbReference>
<evidence type="ECO:0000313" key="3">
    <source>
        <dbReference type="Proteomes" id="UP001642483"/>
    </source>
</evidence>
<evidence type="ECO:0000256" key="1">
    <source>
        <dbReference type="SAM" id="SignalP"/>
    </source>
</evidence>
<accession>A0ABP0F0Y9</accession>
<keyword evidence="3" id="KW-1185">Reference proteome</keyword>
<evidence type="ECO:0000313" key="2">
    <source>
        <dbReference type="EMBL" id="CAK8673370.1"/>
    </source>
</evidence>
<name>A0ABP0F0Y9_CLALP</name>
<gene>
    <name evidence="2" type="ORF">CVLEPA_LOCUS3166</name>
</gene>
<protein>
    <submittedName>
        <fullName evidence="2">Uncharacterized protein</fullName>
    </submittedName>
</protein>
<sequence>MTPSNKQIFFFAAIILTGCDRACSFKNCFYCNPKSLGYCAHQEITMQEEHCEDHDLSSCHSITSFTVHTKERLTLIKRCNQTISECHPVKTDNGNLLLCCSKCNSARVQNPRKGWFLITTLAISLIFRWL</sequence>
<comment type="caution">
    <text evidence="2">The sequence shown here is derived from an EMBL/GenBank/DDBJ whole genome shotgun (WGS) entry which is preliminary data.</text>
</comment>
<dbReference type="EMBL" id="CAWYQH010000002">
    <property type="protein sequence ID" value="CAK8673370.1"/>
    <property type="molecule type" value="Genomic_DNA"/>
</dbReference>
<organism evidence="2 3">
    <name type="scientific">Clavelina lepadiformis</name>
    <name type="common">Light-bulb sea squirt</name>
    <name type="synonym">Ascidia lepadiformis</name>
    <dbReference type="NCBI Taxonomy" id="159417"/>
    <lineage>
        <taxon>Eukaryota</taxon>
        <taxon>Metazoa</taxon>
        <taxon>Chordata</taxon>
        <taxon>Tunicata</taxon>
        <taxon>Ascidiacea</taxon>
        <taxon>Aplousobranchia</taxon>
        <taxon>Clavelinidae</taxon>
        <taxon>Clavelina</taxon>
    </lineage>
</organism>
<keyword evidence="1" id="KW-0732">Signal</keyword>
<dbReference type="Proteomes" id="UP001642483">
    <property type="component" value="Unassembled WGS sequence"/>
</dbReference>
<reference evidence="2 3" key="1">
    <citation type="submission" date="2024-02" db="EMBL/GenBank/DDBJ databases">
        <authorList>
            <person name="Daric V."/>
            <person name="Darras S."/>
        </authorList>
    </citation>
    <scope>NUCLEOTIDE SEQUENCE [LARGE SCALE GENOMIC DNA]</scope>
</reference>
<proteinExistence type="predicted"/>